<dbReference type="EMBL" id="BMAW01089913">
    <property type="protein sequence ID" value="GFS42117.1"/>
    <property type="molecule type" value="Genomic_DNA"/>
</dbReference>
<comment type="caution">
    <text evidence="1">The sequence shown here is derived from an EMBL/GenBank/DDBJ whole genome shotgun (WGS) entry which is preliminary data.</text>
</comment>
<organism evidence="1 2">
    <name type="scientific">Nephila pilipes</name>
    <name type="common">Giant wood spider</name>
    <name type="synonym">Nephila maculata</name>
    <dbReference type="NCBI Taxonomy" id="299642"/>
    <lineage>
        <taxon>Eukaryota</taxon>
        <taxon>Metazoa</taxon>
        <taxon>Ecdysozoa</taxon>
        <taxon>Arthropoda</taxon>
        <taxon>Chelicerata</taxon>
        <taxon>Arachnida</taxon>
        <taxon>Araneae</taxon>
        <taxon>Araneomorphae</taxon>
        <taxon>Entelegynae</taxon>
        <taxon>Araneoidea</taxon>
        <taxon>Nephilidae</taxon>
        <taxon>Nephila</taxon>
    </lineage>
</organism>
<proteinExistence type="predicted"/>
<gene>
    <name evidence="1" type="ORF">NPIL_141641</name>
</gene>
<keyword evidence="2" id="KW-1185">Reference proteome</keyword>
<dbReference type="AlphaFoldDB" id="A0A8X6IDX4"/>
<dbReference type="Proteomes" id="UP000887013">
    <property type="component" value="Unassembled WGS sequence"/>
</dbReference>
<evidence type="ECO:0000313" key="1">
    <source>
        <dbReference type="EMBL" id="GFS42117.1"/>
    </source>
</evidence>
<sequence length="84" mass="10145">MKLVFWAMEKPRIWIREKRNLNAKLRTIRFQVKALFYEVEQTSLSLPARFWDEDDPEIASVIALRKWIRLVRKRSVSQNGNSIR</sequence>
<name>A0A8X6IDX4_NEPPI</name>
<accession>A0A8X6IDX4</accession>
<evidence type="ECO:0000313" key="2">
    <source>
        <dbReference type="Proteomes" id="UP000887013"/>
    </source>
</evidence>
<reference evidence="1" key="1">
    <citation type="submission" date="2020-08" db="EMBL/GenBank/DDBJ databases">
        <title>Multicomponent nature underlies the extraordinary mechanical properties of spider dragline silk.</title>
        <authorList>
            <person name="Kono N."/>
            <person name="Nakamura H."/>
            <person name="Mori M."/>
            <person name="Yoshida Y."/>
            <person name="Ohtoshi R."/>
            <person name="Malay A.D."/>
            <person name="Moran D.A.P."/>
            <person name="Tomita M."/>
            <person name="Numata K."/>
            <person name="Arakawa K."/>
        </authorList>
    </citation>
    <scope>NUCLEOTIDE SEQUENCE</scope>
</reference>
<protein>
    <submittedName>
        <fullName evidence="1">Uncharacterized protein</fullName>
    </submittedName>
</protein>